<dbReference type="SUPFAM" id="SSF56801">
    <property type="entry name" value="Acetyl-CoA synthetase-like"/>
    <property type="match status" value="1"/>
</dbReference>
<dbReference type="RefSeq" id="WP_167187957.1">
    <property type="nucleotide sequence ID" value="NZ_JAAONZ010000011.1"/>
</dbReference>
<feature type="compositionally biased region" description="Low complexity" evidence="1">
    <location>
        <begin position="1"/>
        <end position="20"/>
    </location>
</feature>
<protein>
    <submittedName>
        <fullName evidence="4">ATP-dependent acyl-CoA ligase</fullName>
    </submittedName>
</protein>
<dbReference type="PANTHER" id="PTHR43767">
    <property type="entry name" value="LONG-CHAIN-FATTY-ACID--COA LIGASE"/>
    <property type="match status" value="1"/>
</dbReference>
<dbReference type="InterPro" id="IPR045851">
    <property type="entry name" value="AMP-bd_C_sf"/>
</dbReference>
<dbReference type="InterPro" id="IPR042099">
    <property type="entry name" value="ANL_N_sf"/>
</dbReference>
<comment type="caution">
    <text evidence="4">The sequence shown here is derived from an EMBL/GenBank/DDBJ whole genome shotgun (WGS) entry which is preliminary data.</text>
</comment>
<dbReference type="InterPro" id="IPR050237">
    <property type="entry name" value="ATP-dep_AMP-bd_enzyme"/>
</dbReference>
<feature type="region of interest" description="Disordered" evidence="1">
    <location>
        <begin position="1"/>
        <end position="21"/>
    </location>
</feature>
<evidence type="ECO:0000259" key="3">
    <source>
        <dbReference type="Pfam" id="PF13193"/>
    </source>
</evidence>
<organism evidence="4 5">
    <name type="scientific">Pseudomaricurvus hydrocarbonicus</name>
    <dbReference type="NCBI Taxonomy" id="1470433"/>
    <lineage>
        <taxon>Bacteria</taxon>
        <taxon>Pseudomonadati</taxon>
        <taxon>Pseudomonadota</taxon>
        <taxon>Gammaproteobacteria</taxon>
        <taxon>Cellvibrionales</taxon>
        <taxon>Cellvibrionaceae</taxon>
        <taxon>Pseudomaricurvus</taxon>
    </lineage>
</organism>
<evidence type="ECO:0000259" key="2">
    <source>
        <dbReference type="Pfam" id="PF00501"/>
    </source>
</evidence>
<feature type="domain" description="AMP-binding enzyme C-terminal" evidence="3">
    <location>
        <begin position="452"/>
        <end position="526"/>
    </location>
</feature>
<keyword evidence="5" id="KW-1185">Reference proteome</keyword>
<name>A0A9E5MMH7_9GAMM</name>
<feature type="domain" description="AMP-dependent synthetase/ligase" evidence="2">
    <location>
        <begin position="35"/>
        <end position="402"/>
    </location>
</feature>
<dbReference type="InterPro" id="IPR025110">
    <property type="entry name" value="AMP-bd_C"/>
</dbReference>
<proteinExistence type="predicted"/>
<dbReference type="CDD" id="cd05934">
    <property type="entry name" value="FACL_DitJ_like"/>
    <property type="match status" value="1"/>
</dbReference>
<dbReference type="PROSITE" id="PS00455">
    <property type="entry name" value="AMP_BINDING"/>
    <property type="match status" value="1"/>
</dbReference>
<reference evidence="4" key="1">
    <citation type="submission" date="2020-03" db="EMBL/GenBank/DDBJ databases">
        <authorList>
            <person name="Guo F."/>
        </authorList>
    </citation>
    <scope>NUCLEOTIDE SEQUENCE</scope>
    <source>
        <strain evidence="4">JCM 30134</strain>
    </source>
</reference>
<dbReference type="Pfam" id="PF13193">
    <property type="entry name" value="AMP-binding_C"/>
    <property type="match status" value="1"/>
</dbReference>
<gene>
    <name evidence="4" type="ORF">G8770_14110</name>
</gene>
<dbReference type="InterPro" id="IPR020845">
    <property type="entry name" value="AMP-binding_CS"/>
</dbReference>
<evidence type="ECO:0000313" key="4">
    <source>
        <dbReference type="EMBL" id="NHO66680.1"/>
    </source>
</evidence>
<dbReference type="Gene3D" id="3.40.50.12780">
    <property type="entry name" value="N-terminal domain of ligase-like"/>
    <property type="match status" value="1"/>
</dbReference>
<dbReference type="InterPro" id="IPR000873">
    <property type="entry name" value="AMP-dep_synth/lig_dom"/>
</dbReference>
<dbReference type="GO" id="GO:0016878">
    <property type="term" value="F:acid-thiol ligase activity"/>
    <property type="evidence" value="ECO:0007669"/>
    <property type="project" value="UniProtKB-ARBA"/>
</dbReference>
<sequence>MTALANQLQQQQFKGQGNPQSWSLGERDTVIAALDRAVAAHPQRVLLDFGGELYTYAQVDHLSTSMAHELAKQGVCTGHTVVSMLDNNIDAIVVWLAVNKLCAVSVPINTALRGKFLEHQIVDAAAKIVICEAEYLERINQISEELKDVQLVLHRGDASAGLNSTLSVEPLEAYRGNDVTPITTKPDPADLACIIYTSGTTGPSKGCMLSYNFMCSLARQQLRAGPATAHDVTITPLPLFHMNAICVGVISNILVGARVAIIPRFSVSNFWPEVERSGATIASILGGMGWLLAQAEDNPAMKKCFGQIHTVRGNPFTEEAKKVWRERFGSKQVGGNGYGLTEACVVTSLPGGEYAAPGSSGKRIPEYDVRIVDDLDRELPANTPGEVVVRPSHPDVMFMGYWRRPEETLKLMRNMWFHTGDIGKFDEDGFFYFVDRKKDYLRRRGENISSFEMESAFTQHEAIAEVAVHAVPSDKGEDDVKVTAILHPGSTLSAEELFHWATDVVPYYALPRYIEFRQEFPKNPQGRILKYLLRDEGKTANTWDLEDTDIQVKKR</sequence>
<evidence type="ECO:0000256" key="1">
    <source>
        <dbReference type="SAM" id="MobiDB-lite"/>
    </source>
</evidence>
<dbReference type="Gene3D" id="3.30.300.30">
    <property type="match status" value="1"/>
</dbReference>
<dbReference type="PANTHER" id="PTHR43767:SF1">
    <property type="entry name" value="NONRIBOSOMAL PEPTIDE SYNTHASE PES1 (EUROFUNG)-RELATED"/>
    <property type="match status" value="1"/>
</dbReference>
<dbReference type="EMBL" id="JAAONZ010000011">
    <property type="protein sequence ID" value="NHO66680.1"/>
    <property type="molecule type" value="Genomic_DNA"/>
</dbReference>
<evidence type="ECO:0000313" key="5">
    <source>
        <dbReference type="Proteomes" id="UP000787472"/>
    </source>
</evidence>
<dbReference type="AlphaFoldDB" id="A0A9E5MMH7"/>
<dbReference type="Proteomes" id="UP000787472">
    <property type="component" value="Unassembled WGS sequence"/>
</dbReference>
<keyword evidence="4" id="KW-0436">Ligase</keyword>
<accession>A0A9E5MMH7</accession>
<dbReference type="Pfam" id="PF00501">
    <property type="entry name" value="AMP-binding"/>
    <property type="match status" value="1"/>
</dbReference>